<dbReference type="RefSeq" id="WP_344645413.1">
    <property type="nucleotide sequence ID" value="NZ_BAAASS010000016.1"/>
</dbReference>
<keyword evidence="2 5" id="KW-0560">Oxidoreductase</keyword>
<dbReference type="InterPro" id="IPR002563">
    <property type="entry name" value="Flavin_Rdtase-like_dom"/>
</dbReference>
<sequence length="198" mass="20779">MSAVLSHRATGPVPVGNRSPEGRAARRRALYHLAAPVAVLTVSHEGRVHGTTVSSVPVLSREPLLLGACLRARSEFAALAAAAGRYTVNVLTADQAGLARHFADTRRPSGVEQFAGLDWTPDPYAHAPLLDDVLAHYTCRLFGASQVGDHSLLIGHVTHAAVGRGDPLISYAGGLFTGSLDPARDPGPADRTRKETAA</sequence>
<proteinExistence type="inferred from homology"/>
<dbReference type="SMART" id="SM00903">
    <property type="entry name" value="Flavin_Reduct"/>
    <property type="match status" value="1"/>
</dbReference>
<evidence type="ECO:0000259" key="4">
    <source>
        <dbReference type="SMART" id="SM00903"/>
    </source>
</evidence>
<gene>
    <name evidence="5" type="ORF">ACFPN6_23040</name>
</gene>
<keyword evidence="6" id="KW-1185">Reference proteome</keyword>
<dbReference type="EC" id="1.-.-.-" evidence="5"/>
<accession>A0ABW0DDI5</accession>
<evidence type="ECO:0000313" key="5">
    <source>
        <dbReference type="EMBL" id="MFC5227406.1"/>
    </source>
</evidence>
<dbReference type="InterPro" id="IPR012349">
    <property type="entry name" value="Split_barrel_FMN-bd"/>
</dbReference>
<dbReference type="GO" id="GO:0016491">
    <property type="term" value="F:oxidoreductase activity"/>
    <property type="evidence" value="ECO:0007669"/>
    <property type="project" value="UniProtKB-KW"/>
</dbReference>
<feature type="region of interest" description="Disordered" evidence="3">
    <location>
        <begin position="1"/>
        <end position="21"/>
    </location>
</feature>
<dbReference type="PANTHER" id="PTHR30466:SF11">
    <property type="entry name" value="FLAVIN-DEPENDENT MONOOXYGENASE, REDUCTASE SUBUNIT HSAB"/>
    <property type="match status" value="1"/>
</dbReference>
<organism evidence="5 6">
    <name type="scientific">Streptomyces fimbriatus</name>
    <dbReference type="NCBI Taxonomy" id="68197"/>
    <lineage>
        <taxon>Bacteria</taxon>
        <taxon>Bacillati</taxon>
        <taxon>Actinomycetota</taxon>
        <taxon>Actinomycetes</taxon>
        <taxon>Kitasatosporales</taxon>
        <taxon>Streptomycetaceae</taxon>
        <taxon>Streptomyces</taxon>
    </lineage>
</organism>
<dbReference type="InterPro" id="IPR050268">
    <property type="entry name" value="NADH-dep_flavin_reductase"/>
</dbReference>
<evidence type="ECO:0000313" key="6">
    <source>
        <dbReference type="Proteomes" id="UP001596156"/>
    </source>
</evidence>
<feature type="domain" description="Flavin reductase like" evidence="4">
    <location>
        <begin position="30"/>
        <end position="177"/>
    </location>
</feature>
<comment type="similarity">
    <text evidence="1">Belongs to the non-flavoprotein flavin reductase family.</text>
</comment>
<dbReference type="EMBL" id="JBHSKL010000029">
    <property type="protein sequence ID" value="MFC5227406.1"/>
    <property type="molecule type" value="Genomic_DNA"/>
</dbReference>
<reference evidence="6" key="1">
    <citation type="journal article" date="2019" name="Int. J. Syst. Evol. Microbiol.">
        <title>The Global Catalogue of Microorganisms (GCM) 10K type strain sequencing project: providing services to taxonomists for standard genome sequencing and annotation.</title>
        <authorList>
            <consortium name="The Broad Institute Genomics Platform"/>
            <consortium name="The Broad Institute Genome Sequencing Center for Infectious Disease"/>
            <person name="Wu L."/>
            <person name="Ma J."/>
        </authorList>
    </citation>
    <scope>NUCLEOTIDE SEQUENCE [LARGE SCALE GENOMIC DNA]</scope>
    <source>
        <strain evidence="6">CCM 8479</strain>
    </source>
</reference>
<evidence type="ECO:0000256" key="1">
    <source>
        <dbReference type="ARBA" id="ARBA00008898"/>
    </source>
</evidence>
<evidence type="ECO:0000256" key="2">
    <source>
        <dbReference type="ARBA" id="ARBA00023002"/>
    </source>
</evidence>
<dbReference type="Pfam" id="PF01613">
    <property type="entry name" value="Flavin_Reduct"/>
    <property type="match status" value="1"/>
</dbReference>
<name>A0ABW0DDI5_STRFI</name>
<dbReference type="Gene3D" id="2.30.110.10">
    <property type="entry name" value="Electron Transport, Fmn-binding Protein, Chain A"/>
    <property type="match status" value="1"/>
</dbReference>
<evidence type="ECO:0000256" key="3">
    <source>
        <dbReference type="SAM" id="MobiDB-lite"/>
    </source>
</evidence>
<protein>
    <submittedName>
        <fullName evidence="5">Flavin reductase family protein</fullName>
        <ecNumber evidence="5">1.-.-.-</ecNumber>
    </submittedName>
</protein>
<dbReference type="Proteomes" id="UP001596156">
    <property type="component" value="Unassembled WGS sequence"/>
</dbReference>
<comment type="caution">
    <text evidence="5">The sequence shown here is derived from an EMBL/GenBank/DDBJ whole genome shotgun (WGS) entry which is preliminary data.</text>
</comment>
<dbReference type="PANTHER" id="PTHR30466">
    <property type="entry name" value="FLAVIN REDUCTASE"/>
    <property type="match status" value="1"/>
</dbReference>
<dbReference type="SUPFAM" id="SSF50475">
    <property type="entry name" value="FMN-binding split barrel"/>
    <property type="match status" value="1"/>
</dbReference>